<feature type="region of interest" description="Disordered" evidence="1">
    <location>
        <begin position="200"/>
        <end position="261"/>
    </location>
</feature>
<comment type="caution">
    <text evidence="3">The sequence shown here is derived from an EMBL/GenBank/DDBJ whole genome shotgun (WGS) entry which is preliminary data.</text>
</comment>
<feature type="compositionally biased region" description="Low complexity" evidence="1">
    <location>
        <begin position="137"/>
        <end position="150"/>
    </location>
</feature>
<evidence type="ECO:0000313" key="3">
    <source>
        <dbReference type="EMBL" id="GAA4564045.1"/>
    </source>
</evidence>
<feature type="compositionally biased region" description="Low complexity" evidence="1">
    <location>
        <begin position="236"/>
        <end position="246"/>
    </location>
</feature>
<feature type="transmembrane region" description="Helical" evidence="2">
    <location>
        <begin position="79"/>
        <end position="102"/>
    </location>
</feature>
<keyword evidence="4" id="KW-1185">Reference proteome</keyword>
<feature type="region of interest" description="Disordered" evidence="1">
    <location>
        <begin position="107"/>
        <end position="150"/>
    </location>
</feature>
<evidence type="ECO:0008006" key="5">
    <source>
        <dbReference type="Google" id="ProtNLM"/>
    </source>
</evidence>
<reference evidence="4" key="1">
    <citation type="journal article" date="2019" name="Int. J. Syst. Evol. Microbiol.">
        <title>The Global Catalogue of Microorganisms (GCM) 10K type strain sequencing project: providing services to taxonomists for standard genome sequencing and annotation.</title>
        <authorList>
            <consortium name="The Broad Institute Genomics Platform"/>
            <consortium name="The Broad Institute Genome Sequencing Center for Infectious Disease"/>
            <person name="Wu L."/>
            <person name="Ma J."/>
        </authorList>
    </citation>
    <scope>NUCLEOTIDE SEQUENCE [LARGE SCALE GENOMIC DNA]</scope>
    <source>
        <strain evidence="4">JCM 3175</strain>
    </source>
</reference>
<gene>
    <name evidence="3" type="ORF">GCM10023176_09310</name>
</gene>
<evidence type="ECO:0000256" key="1">
    <source>
        <dbReference type="SAM" id="MobiDB-lite"/>
    </source>
</evidence>
<name>A0ABP8SA26_9ACTN</name>
<organism evidence="3 4">
    <name type="scientific">Micromonospora coerulea</name>
    <dbReference type="NCBI Taxonomy" id="47856"/>
    <lineage>
        <taxon>Bacteria</taxon>
        <taxon>Bacillati</taxon>
        <taxon>Actinomycetota</taxon>
        <taxon>Actinomycetes</taxon>
        <taxon>Micromonosporales</taxon>
        <taxon>Micromonosporaceae</taxon>
        <taxon>Micromonospora</taxon>
    </lineage>
</organism>
<feature type="compositionally biased region" description="Polar residues" evidence="1">
    <location>
        <begin position="107"/>
        <end position="124"/>
    </location>
</feature>
<proteinExistence type="predicted"/>
<dbReference type="Proteomes" id="UP001500307">
    <property type="component" value="Unassembled WGS sequence"/>
</dbReference>
<sequence>MNAHRMDQETVERLLVGPAADRPDGPEALVRLLTAVRVAPRPHELTGEPAALAAFRAARAGSLPAPAARPERRILAGLLGAKVAVAALLAAAATGGVALAAATGNLPGSQGDNTQATTAPSTSAGLDPSPTGGSDVSPTPGAGPAGRGTASPAILGLCTAYRAEESDNRRRALENSRFADLVSAAGGREKVPDYCDRLLDAGAEPATARPSATDRPGHEPTGRATNQPERSPATPPVTEVPTARATGASLKPPAPTGSAPR</sequence>
<keyword evidence="2" id="KW-0472">Membrane</keyword>
<accession>A0ABP8SA26</accession>
<keyword evidence="2" id="KW-0812">Transmembrane</keyword>
<evidence type="ECO:0000256" key="2">
    <source>
        <dbReference type="SAM" id="Phobius"/>
    </source>
</evidence>
<protein>
    <recommendedName>
        <fullName evidence="5">Ankyrin repeat protein</fullName>
    </recommendedName>
</protein>
<dbReference type="EMBL" id="BAABGU010000003">
    <property type="protein sequence ID" value="GAA4564045.1"/>
    <property type="molecule type" value="Genomic_DNA"/>
</dbReference>
<dbReference type="RefSeq" id="WP_346116441.1">
    <property type="nucleotide sequence ID" value="NZ_BAABGU010000003.1"/>
</dbReference>
<evidence type="ECO:0000313" key="4">
    <source>
        <dbReference type="Proteomes" id="UP001500307"/>
    </source>
</evidence>
<keyword evidence="2" id="KW-1133">Transmembrane helix</keyword>